<dbReference type="InterPro" id="IPR038765">
    <property type="entry name" value="Papain-like_cys_pep_sf"/>
</dbReference>
<dbReference type="PROSITE" id="PS00139">
    <property type="entry name" value="THIOL_PROTEASE_CYS"/>
    <property type="match status" value="1"/>
</dbReference>
<dbReference type="InterPro" id="IPR004134">
    <property type="entry name" value="Peptidase_C1B"/>
</dbReference>
<dbReference type="Proteomes" id="UP000295164">
    <property type="component" value="Unassembled WGS sequence"/>
</dbReference>
<keyword evidence="2 4" id="KW-0378">Hydrolase</keyword>
<dbReference type="InterPro" id="IPR000169">
    <property type="entry name" value="Pept_cys_AS"/>
</dbReference>
<accession>A0A4R4E6P4</accession>
<comment type="caution">
    <text evidence="7">The sequence shown here is derived from an EMBL/GenBank/DDBJ whole genome shotgun (WGS) entry which is preliminary data.</text>
</comment>
<evidence type="ECO:0000313" key="7">
    <source>
        <dbReference type="EMBL" id="TCZ74460.1"/>
    </source>
</evidence>
<feature type="signal peptide" evidence="6">
    <location>
        <begin position="1"/>
        <end position="17"/>
    </location>
</feature>
<dbReference type="GO" id="GO:0070005">
    <property type="term" value="F:cysteine-type aminopeptidase activity"/>
    <property type="evidence" value="ECO:0007669"/>
    <property type="project" value="InterPro"/>
</dbReference>
<dbReference type="Pfam" id="PF03051">
    <property type="entry name" value="Peptidase_C1_2"/>
    <property type="match status" value="1"/>
</dbReference>
<name>A0A4R4E6P4_9BACT</name>
<evidence type="ECO:0000313" key="8">
    <source>
        <dbReference type="Proteomes" id="UP000295164"/>
    </source>
</evidence>
<dbReference type="GO" id="GO:0006508">
    <property type="term" value="P:proteolysis"/>
    <property type="evidence" value="ECO:0007669"/>
    <property type="project" value="UniProtKB-KW"/>
</dbReference>
<keyword evidence="6" id="KW-0732">Signal</keyword>
<dbReference type="SUPFAM" id="SSF54001">
    <property type="entry name" value="Cysteine proteinases"/>
    <property type="match status" value="1"/>
</dbReference>
<dbReference type="PANTHER" id="PTHR10363">
    <property type="entry name" value="BLEOMYCIN HYDROLASE"/>
    <property type="match status" value="1"/>
</dbReference>
<dbReference type="GO" id="GO:0043418">
    <property type="term" value="P:homocysteine catabolic process"/>
    <property type="evidence" value="ECO:0007669"/>
    <property type="project" value="TreeGrafter"/>
</dbReference>
<feature type="active site" evidence="5">
    <location>
        <position position="308"/>
    </location>
</feature>
<evidence type="ECO:0000256" key="5">
    <source>
        <dbReference type="PIRSR" id="PIRSR005700-1"/>
    </source>
</evidence>
<dbReference type="GO" id="GO:0009636">
    <property type="term" value="P:response to toxic substance"/>
    <property type="evidence" value="ECO:0007669"/>
    <property type="project" value="TreeGrafter"/>
</dbReference>
<evidence type="ECO:0000256" key="2">
    <source>
        <dbReference type="ARBA" id="ARBA00022801"/>
    </source>
</evidence>
<dbReference type="Gene3D" id="3.90.70.10">
    <property type="entry name" value="Cysteine proteinases"/>
    <property type="match status" value="1"/>
</dbReference>
<keyword evidence="4 7" id="KW-0031">Aminopeptidase</keyword>
<feature type="active site" evidence="5">
    <location>
        <position position="329"/>
    </location>
</feature>
<protein>
    <recommendedName>
        <fullName evidence="4">Aminopeptidase</fullName>
    </recommendedName>
</protein>
<evidence type="ECO:0000256" key="6">
    <source>
        <dbReference type="SAM" id="SignalP"/>
    </source>
</evidence>
<evidence type="ECO:0000256" key="3">
    <source>
        <dbReference type="ARBA" id="ARBA00022807"/>
    </source>
</evidence>
<evidence type="ECO:0000256" key="1">
    <source>
        <dbReference type="ARBA" id="ARBA00022670"/>
    </source>
</evidence>
<sequence length="372" mass="40915">MKRILTALALATGGALAAQNTQPVVVPGFTPLTYTPSTPVKNQGASGTCWCFSATSMLESQALSKGAGELDLSEAFTVRNIYMEKARNYVLRQGKAQFSEGGLGHDLVRAVSLYGAMPETAFPAYREPQKGIDHQKLVAVLTRYVDSVVKAPVQTASWEMGFEALLDQYLGHPPASFPYEGKTYTPQSFAKDVLKFNANDYVCLTSFTHQPYYAPFVVQVPDNYSNGAYYNVPLDELTAAAKAALRQKYSIVWDADVSNGGFRQKDGLALYISQNSSKQAFGPEMTEEAATPEERQRLYESLVTQDDHLMHIVGLERNASGKEYFLVKNSWGAVGPYKGYVLVSEPYFRINTITLVVPKAGLPKELIAKLKL</sequence>
<dbReference type="GO" id="GO:0005737">
    <property type="term" value="C:cytoplasm"/>
    <property type="evidence" value="ECO:0007669"/>
    <property type="project" value="TreeGrafter"/>
</dbReference>
<dbReference type="PIRSF" id="PIRSF005700">
    <property type="entry name" value="PepC"/>
    <property type="match status" value="1"/>
</dbReference>
<feature type="chain" id="PRO_5020200192" description="Aminopeptidase" evidence="6">
    <location>
        <begin position="18"/>
        <end position="372"/>
    </location>
</feature>
<gene>
    <name evidence="7" type="ORF">E0486_02210</name>
</gene>
<organism evidence="7 8">
    <name type="scientific">Flaviaesturariibacter aridisoli</name>
    <dbReference type="NCBI Taxonomy" id="2545761"/>
    <lineage>
        <taxon>Bacteria</taxon>
        <taxon>Pseudomonadati</taxon>
        <taxon>Bacteroidota</taxon>
        <taxon>Chitinophagia</taxon>
        <taxon>Chitinophagales</taxon>
        <taxon>Chitinophagaceae</taxon>
        <taxon>Flaviaestuariibacter</taxon>
    </lineage>
</organism>
<keyword evidence="3 4" id="KW-0788">Thiol protease</keyword>
<dbReference type="RefSeq" id="WP_131850506.1">
    <property type="nucleotide sequence ID" value="NZ_SKFH01000002.1"/>
</dbReference>
<dbReference type="AlphaFoldDB" id="A0A4R4E6P4"/>
<keyword evidence="8" id="KW-1185">Reference proteome</keyword>
<comment type="similarity">
    <text evidence="4">Belongs to the peptidase C1 family.</text>
</comment>
<dbReference type="EMBL" id="SKFH01000002">
    <property type="protein sequence ID" value="TCZ74460.1"/>
    <property type="molecule type" value="Genomic_DNA"/>
</dbReference>
<evidence type="ECO:0000256" key="4">
    <source>
        <dbReference type="PIRNR" id="PIRNR005700"/>
    </source>
</evidence>
<feature type="active site" evidence="5">
    <location>
        <position position="49"/>
    </location>
</feature>
<dbReference type="PANTHER" id="PTHR10363:SF2">
    <property type="entry name" value="BLEOMYCIN HYDROLASE"/>
    <property type="match status" value="1"/>
</dbReference>
<proteinExistence type="inferred from homology"/>
<dbReference type="OrthoDB" id="9814054at2"/>
<keyword evidence="1 4" id="KW-0645">Protease</keyword>
<reference evidence="7 8" key="1">
    <citation type="submission" date="2019-03" db="EMBL/GenBank/DDBJ databases">
        <authorList>
            <person name="Kim M.K.M."/>
        </authorList>
    </citation>
    <scope>NUCLEOTIDE SEQUENCE [LARGE SCALE GENOMIC DNA]</scope>
    <source>
        <strain evidence="7 8">17J68-15</strain>
    </source>
</reference>